<accession>A0A507B7L1</accession>
<dbReference type="RefSeq" id="XP_030994341.1">
    <property type="nucleotide sequence ID" value="XM_031142898.1"/>
</dbReference>
<dbReference type="OrthoDB" id="6359816at2759"/>
<dbReference type="Pfam" id="PF00651">
    <property type="entry name" value="BTB"/>
    <property type="match status" value="1"/>
</dbReference>
<reference evidence="2 3" key="1">
    <citation type="submission" date="2019-06" db="EMBL/GenBank/DDBJ databases">
        <title>Draft genome sequence of the filamentous fungus Phialemoniopsis curvata isolated from diesel fuel.</title>
        <authorList>
            <person name="Varaljay V.A."/>
            <person name="Lyon W.J."/>
            <person name="Crouch A.L."/>
            <person name="Drake C.E."/>
            <person name="Hollomon J.M."/>
            <person name="Nadeau L.J."/>
            <person name="Nunn H.S."/>
            <person name="Stevenson B.S."/>
            <person name="Bojanowski C.L."/>
            <person name="Crookes-Goodson W.J."/>
        </authorList>
    </citation>
    <scope>NUCLEOTIDE SEQUENCE [LARGE SCALE GENOMIC DNA]</scope>
    <source>
        <strain evidence="2 3">D216</strain>
    </source>
</reference>
<sequence length="333" mass="37960">MATDRASPTRSGSPISLEAFSIRPHTILGLNRTASSDLALLQTGRFADAQIVCRGTVWNVHKAILCTRSRWFFRALDGDYQEETPGEIPVYEVDYDKDSVECLLMYIYTQSKDSSRTDFLSEGILTTVRPPGVHLARMRLFELKDANVWRAGVILWSLGHFFQLPKLANEALWMMDGWGRRARTTMCVVNSPIAYYTDCLEEGVRAAFEEFPHAKPCQKLLLDLFYDGRLRMFTDPSFRALIDNVPAFASDMFKAVLDWDSAGRYCGGISDMATPDLIHCVICNEKIYDASPPREAVYFTWRDTANSQASWKFRCTSCPKYWNLPWEPIPNLI</sequence>
<organism evidence="2 3">
    <name type="scientific">Thyridium curvatum</name>
    <dbReference type="NCBI Taxonomy" id="1093900"/>
    <lineage>
        <taxon>Eukaryota</taxon>
        <taxon>Fungi</taxon>
        <taxon>Dikarya</taxon>
        <taxon>Ascomycota</taxon>
        <taxon>Pezizomycotina</taxon>
        <taxon>Sordariomycetes</taxon>
        <taxon>Sordariomycetidae</taxon>
        <taxon>Thyridiales</taxon>
        <taxon>Thyridiaceae</taxon>
        <taxon>Thyridium</taxon>
    </lineage>
</organism>
<proteinExistence type="predicted"/>
<dbReference type="GeneID" id="41968254"/>
<dbReference type="SUPFAM" id="SSF54695">
    <property type="entry name" value="POZ domain"/>
    <property type="match status" value="1"/>
</dbReference>
<evidence type="ECO:0000259" key="1">
    <source>
        <dbReference type="PROSITE" id="PS50097"/>
    </source>
</evidence>
<dbReference type="EMBL" id="SKBQ01000003">
    <property type="protein sequence ID" value="TPX12630.1"/>
    <property type="molecule type" value="Genomic_DNA"/>
</dbReference>
<dbReference type="Gene3D" id="3.30.710.10">
    <property type="entry name" value="Potassium Channel Kv1.1, Chain A"/>
    <property type="match status" value="1"/>
</dbReference>
<dbReference type="PROSITE" id="PS50097">
    <property type="entry name" value="BTB"/>
    <property type="match status" value="1"/>
</dbReference>
<evidence type="ECO:0000313" key="2">
    <source>
        <dbReference type="EMBL" id="TPX12630.1"/>
    </source>
</evidence>
<dbReference type="InterPro" id="IPR000210">
    <property type="entry name" value="BTB/POZ_dom"/>
</dbReference>
<dbReference type="PANTHER" id="PTHR24413">
    <property type="entry name" value="SPECKLE-TYPE POZ PROTEIN"/>
    <property type="match status" value="1"/>
</dbReference>
<dbReference type="CDD" id="cd18186">
    <property type="entry name" value="BTB_POZ_ZBTB_KLHL-like"/>
    <property type="match status" value="1"/>
</dbReference>
<evidence type="ECO:0000313" key="3">
    <source>
        <dbReference type="Proteomes" id="UP000319257"/>
    </source>
</evidence>
<comment type="caution">
    <text evidence="2">The sequence shown here is derived from an EMBL/GenBank/DDBJ whole genome shotgun (WGS) entry which is preliminary data.</text>
</comment>
<dbReference type="InParanoid" id="A0A507B7L1"/>
<dbReference type="InterPro" id="IPR011333">
    <property type="entry name" value="SKP1/BTB/POZ_sf"/>
</dbReference>
<dbReference type="AlphaFoldDB" id="A0A507B7L1"/>
<name>A0A507B7L1_9PEZI</name>
<feature type="domain" description="BTB" evidence="1">
    <location>
        <begin position="47"/>
        <end position="116"/>
    </location>
</feature>
<dbReference type="Proteomes" id="UP000319257">
    <property type="component" value="Unassembled WGS sequence"/>
</dbReference>
<gene>
    <name evidence="2" type="ORF">E0L32_000807</name>
</gene>
<protein>
    <recommendedName>
        <fullName evidence="1">BTB domain-containing protein</fullName>
    </recommendedName>
</protein>
<keyword evidence="3" id="KW-1185">Reference proteome</keyword>